<keyword evidence="3" id="KW-1185">Reference proteome</keyword>
<proteinExistence type="predicted"/>
<feature type="compositionally biased region" description="Acidic residues" evidence="1">
    <location>
        <begin position="465"/>
        <end position="478"/>
    </location>
</feature>
<name>A0A2K3CQU6_CHLRE</name>
<dbReference type="Gramene" id="PNW70651">
    <property type="protein sequence ID" value="PNW70651"/>
    <property type="gene ID" value="CHLRE_17g728850v5"/>
</dbReference>
<gene>
    <name evidence="2" type="ORF">CHLRE_17g728850v5</name>
</gene>
<dbReference type="InParanoid" id="A0A2K3CQU6"/>
<feature type="region of interest" description="Disordered" evidence="1">
    <location>
        <begin position="430"/>
        <end position="527"/>
    </location>
</feature>
<organism evidence="2 3">
    <name type="scientific">Chlamydomonas reinhardtii</name>
    <name type="common">Chlamydomonas smithii</name>
    <dbReference type="NCBI Taxonomy" id="3055"/>
    <lineage>
        <taxon>Eukaryota</taxon>
        <taxon>Viridiplantae</taxon>
        <taxon>Chlorophyta</taxon>
        <taxon>core chlorophytes</taxon>
        <taxon>Chlorophyceae</taxon>
        <taxon>CS clade</taxon>
        <taxon>Chlamydomonadales</taxon>
        <taxon>Chlamydomonadaceae</taxon>
        <taxon>Chlamydomonas</taxon>
    </lineage>
</organism>
<evidence type="ECO:0000313" key="2">
    <source>
        <dbReference type="EMBL" id="PNW70651.1"/>
    </source>
</evidence>
<evidence type="ECO:0000313" key="3">
    <source>
        <dbReference type="Proteomes" id="UP000006906"/>
    </source>
</evidence>
<sequence length="527" mass="57858">MHALTLAPSSSWKQLRPASARCCGAEHGSLPSAQSVGHCALSASHQGPRTVAGAGSAGARRGHTLVSSALRGPKHANGGPEPFGTGAGLLRWQREAAALLADELRVEREKEWKRLRHKLLSLPPGQSLTRTLQQQQQQQQQHLLQEQRQQQGQGREPHLGQAARQQQGQGLGQGQQEQAGAATALDEATVQGIERSRMKIRFRKFWDLMHERDRPWHYGAVLHLCTALPPYSCERYAAVTAGTMQRILARRAKAERGVREQRELARSLRRRMAAASLHMSRTGQPISDEWMAQLWRLAAQLATGGGNAAAALRQLQGAAWSPFRDQDYVDHVEKLLPLLEETEEVGHVAQRHMLPALQRLRAETSQLQGAMAARALARDQVLSALQALYERRREPGSAADPDSWPPLTADEAVEWRYPPVQYWGRPEELRQQAGWQRQGQGPGGRGAGEGWAAGHEEAEGHIGEGNDDEEEYEEEEGQWAEFGGLEFGSLGAERGRGGGRTSSEVAWAQPRAAGAGPSKHIIPGLFD</sequence>
<dbReference type="EMBL" id="CM008978">
    <property type="protein sequence ID" value="PNW70651.1"/>
    <property type="molecule type" value="Genomic_DNA"/>
</dbReference>
<feature type="compositionally biased region" description="Low complexity" evidence="1">
    <location>
        <begin position="133"/>
        <end position="183"/>
    </location>
</feature>
<feature type="compositionally biased region" description="Gly residues" evidence="1">
    <location>
        <begin position="440"/>
        <end position="451"/>
    </location>
</feature>
<reference evidence="2 3" key="1">
    <citation type="journal article" date="2007" name="Science">
        <title>The Chlamydomonas genome reveals the evolution of key animal and plant functions.</title>
        <authorList>
            <person name="Merchant S.S."/>
            <person name="Prochnik S.E."/>
            <person name="Vallon O."/>
            <person name="Harris E.H."/>
            <person name="Karpowicz S.J."/>
            <person name="Witman G.B."/>
            <person name="Terry A."/>
            <person name="Salamov A."/>
            <person name="Fritz-Laylin L.K."/>
            <person name="Marechal-Drouard L."/>
            <person name="Marshall W.F."/>
            <person name="Qu L.H."/>
            <person name="Nelson D.R."/>
            <person name="Sanderfoot A.A."/>
            <person name="Spalding M.H."/>
            <person name="Kapitonov V.V."/>
            <person name="Ren Q."/>
            <person name="Ferris P."/>
            <person name="Lindquist E."/>
            <person name="Shapiro H."/>
            <person name="Lucas S.M."/>
            <person name="Grimwood J."/>
            <person name="Schmutz J."/>
            <person name="Cardol P."/>
            <person name="Cerutti H."/>
            <person name="Chanfreau G."/>
            <person name="Chen C.L."/>
            <person name="Cognat V."/>
            <person name="Croft M.T."/>
            <person name="Dent R."/>
            <person name="Dutcher S."/>
            <person name="Fernandez E."/>
            <person name="Fukuzawa H."/>
            <person name="Gonzalez-Ballester D."/>
            <person name="Gonzalez-Halphen D."/>
            <person name="Hallmann A."/>
            <person name="Hanikenne M."/>
            <person name="Hippler M."/>
            <person name="Inwood W."/>
            <person name="Jabbari K."/>
            <person name="Kalanon M."/>
            <person name="Kuras R."/>
            <person name="Lefebvre P.A."/>
            <person name="Lemaire S.D."/>
            <person name="Lobanov A.V."/>
            <person name="Lohr M."/>
            <person name="Manuell A."/>
            <person name="Meier I."/>
            <person name="Mets L."/>
            <person name="Mittag M."/>
            <person name="Mittelmeier T."/>
            <person name="Moroney J.V."/>
            <person name="Moseley J."/>
            <person name="Napoli C."/>
            <person name="Nedelcu A.M."/>
            <person name="Niyogi K."/>
            <person name="Novoselov S.V."/>
            <person name="Paulsen I.T."/>
            <person name="Pazour G."/>
            <person name="Purton S."/>
            <person name="Ral J.P."/>
            <person name="Riano-Pachon D.M."/>
            <person name="Riekhof W."/>
            <person name="Rymarquis L."/>
            <person name="Schroda M."/>
            <person name="Stern D."/>
            <person name="Umen J."/>
            <person name="Willows R."/>
            <person name="Wilson N."/>
            <person name="Zimmer S.L."/>
            <person name="Allmer J."/>
            <person name="Balk J."/>
            <person name="Bisova K."/>
            <person name="Chen C.J."/>
            <person name="Elias M."/>
            <person name="Gendler K."/>
            <person name="Hauser C."/>
            <person name="Lamb M.R."/>
            <person name="Ledford H."/>
            <person name="Long J.C."/>
            <person name="Minagawa J."/>
            <person name="Page M.D."/>
            <person name="Pan J."/>
            <person name="Pootakham W."/>
            <person name="Roje S."/>
            <person name="Rose A."/>
            <person name="Stahlberg E."/>
            <person name="Terauchi A.M."/>
            <person name="Yang P."/>
            <person name="Ball S."/>
            <person name="Bowler C."/>
            <person name="Dieckmann C.L."/>
            <person name="Gladyshev V.N."/>
            <person name="Green P."/>
            <person name="Jorgensen R."/>
            <person name="Mayfield S."/>
            <person name="Mueller-Roeber B."/>
            <person name="Rajamani S."/>
            <person name="Sayre R.T."/>
            <person name="Brokstein P."/>
            <person name="Dubchak I."/>
            <person name="Goodstein D."/>
            <person name="Hornick L."/>
            <person name="Huang Y.W."/>
            <person name="Jhaveri J."/>
            <person name="Luo Y."/>
            <person name="Martinez D."/>
            <person name="Ngau W.C."/>
            <person name="Otillar B."/>
            <person name="Poliakov A."/>
            <person name="Porter A."/>
            <person name="Szajkowski L."/>
            <person name="Werner G."/>
            <person name="Zhou K."/>
            <person name="Grigoriev I.V."/>
            <person name="Rokhsar D.S."/>
            <person name="Grossman A.R."/>
        </authorList>
    </citation>
    <scope>NUCLEOTIDE SEQUENCE [LARGE SCALE GENOMIC DNA]</scope>
    <source>
        <strain evidence="3">CC-503</strain>
    </source>
</reference>
<dbReference type="Proteomes" id="UP000006906">
    <property type="component" value="Chromosome 17"/>
</dbReference>
<dbReference type="GeneID" id="66057062"/>
<dbReference type="AlphaFoldDB" id="A0A2K3CQU6"/>
<evidence type="ECO:0000256" key="1">
    <source>
        <dbReference type="SAM" id="MobiDB-lite"/>
    </source>
</evidence>
<feature type="compositionally biased region" description="Low complexity" evidence="1">
    <location>
        <begin position="479"/>
        <end position="492"/>
    </location>
</feature>
<dbReference type="RefSeq" id="XP_042914849.1">
    <property type="nucleotide sequence ID" value="XM_043072390.1"/>
</dbReference>
<feature type="region of interest" description="Disordered" evidence="1">
    <location>
        <begin position="128"/>
        <end position="183"/>
    </location>
</feature>
<protein>
    <submittedName>
        <fullName evidence="2">Uncharacterized protein</fullName>
    </submittedName>
</protein>
<dbReference type="OrthoDB" id="533672at2759"/>
<accession>A0A2K3CQU6</accession>
<dbReference type="KEGG" id="cre:CHLRE_17g728850v5"/>
<feature type="compositionally biased region" description="Basic and acidic residues" evidence="1">
    <location>
        <begin position="454"/>
        <end position="464"/>
    </location>
</feature>